<comment type="caution">
    <text evidence="3">The sequence shown here is derived from an EMBL/GenBank/DDBJ whole genome shotgun (WGS) entry which is preliminary data.</text>
</comment>
<dbReference type="SUPFAM" id="SSF56219">
    <property type="entry name" value="DNase I-like"/>
    <property type="match status" value="1"/>
</dbReference>
<dbReference type="AlphaFoldDB" id="A0A6H9Z2T3"/>
<sequence length="470" mass="51549">MTAAGTALVGVGEASAAGPAPASGQRAGRPAAPVSAQPTQSMINAIRIHHYNLCAGNTDKCGAYPDALVRARNLVVKHVVADKPLFLSLNEVCKNDVGEVVQRIRDEGYNVDSVMSVTTQHNQCEDRGGDYGNAIIYRSGTREDGSKHDEPYPAGMQQGERRTMLCVRLRTDVGAIAACTTHLAAGEGVDPDTPKRQADEYKRQATVYAAGRKRVLAGDFNKDQYDYRTPHDEAGELYPTFEPGLQNLVSGYVRLHPEEVDAGVERRDKTFPATAVIDGELRKITPTRQIDHIWVDDRGMVIKRKPICDHNGEPASDHCYTMGEWVLGLPGTSRHFTVKPCTVGSFGPVSRQTELIPPTSGNWPTTGYVGFYSCLNNAVNREGGLMNIAKDSDGRPMIGWRSAMIAEVNEDPLRSKHYTTGHTAFDTPYGPAIWATQYQFISAGTQARWVLWNLATNRAYKQSDWHPVCC</sequence>
<dbReference type="Proteomes" id="UP000468735">
    <property type="component" value="Unassembled WGS sequence"/>
</dbReference>
<dbReference type="OrthoDB" id="3531939at2"/>
<evidence type="ECO:0000313" key="4">
    <source>
        <dbReference type="Proteomes" id="UP000468735"/>
    </source>
</evidence>
<feature type="domain" description="Endonuclease/exonuclease/phosphatase" evidence="2">
    <location>
        <begin position="59"/>
        <end position="318"/>
    </location>
</feature>
<dbReference type="InterPro" id="IPR005135">
    <property type="entry name" value="Endo/exonuclease/phosphatase"/>
</dbReference>
<feature type="region of interest" description="Disordered" evidence="1">
    <location>
        <begin position="14"/>
        <end position="36"/>
    </location>
</feature>
<organism evidence="3 4">
    <name type="scientific">Actinomadura rudentiformis</name>
    <dbReference type="NCBI Taxonomy" id="359158"/>
    <lineage>
        <taxon>Bacteria</taxon>
        <taxon>Bacillati</taxon>
        <taxon>Actinomycetota</taxon>
        <taxon>Actinomycetes</taxon>
        <taxon>Streptosporangiales</taxon>
        <taxon>Thermomonosporaceae</taxon>
        <taxon>Actinomadura</taxon>
    </lineage>
</organism>
<evidence type="ECO:0000259" key="2">
    <source>
        <dbReference type="Pfam" id="PF03372"/>
    </source>
</evidence>
<dbReference type="Gene3D" id="3.60.10.10">
    <property type="entry name" value="Endonuclease/exonuclease/phosphatase"/>
    <property type="match status" value="1"/>
</dbReference>
<reference evidence="3 4" key="1">
    <citation type="submission" date="2019-09" db="EMBL/GenBank/DDBJ databases">
        <title>Actinomadura physcomitrii sp. nov., a novel actinomycete isolated from moss [Physcomitrium sphaericum (Ludw) Fuernr].</title>
        <authorList>
            <person name="Zhuang X."/>
            <person name="Liu C."/>
        </authorList>
    </citation>
    <scope>NUCLEOTIDE SEQUENCE [LARGE SCALE GENOMIC DNA]</scope>
    <source>
        <strain evidence="3 4">HMC1</strain>
    </source>
</reference>
<accession>A0A6H9Z2T3</accession>
<evidence type="ECO:0000313" key="3">
    <source>
        <dbReference type="EMBL" id="KAB2348586.1"/>
    </source>
</evidence>
<dbReference type="Pfam" id="PF03372">
    <property type="entry name" value="Exo_endo_phos"/>
    <property type="match status" value="1"/>
</dbReference>
<proteinExistence type="predicted"/>
<gene>
    <name evidence="3" type="ORF">F8566_17605</name>
</gene>
<dbReference type="InterPro" id="IPR036691">
    <property type="entry name" value="Endo/exonu/phosph_ase_sf"/>
</dbReference>
<feature type="compositionally biased region" description="Low complexity" evidence="1">
    <location>
        <begin position="14"/>
        <end position="33"/>
    </location>
</feature>
<keyword evidence="4" id="KW-1185">Reference proteome</keyword>
<dbReference type="GO" id="GO:0003824">
    <property type="term" value="F:catalytic activity"/>
    <property type="evidence" value="ECO:0007669"/>
    <property type="project" value="InterPro"/>
</dbReference>
<dbReference type="RefSeq" id="WP_151561314.1">
    <property type="nucleotide sequence ID" value="NZ_WBMT01000007.1"/>
</dbReference>
<evidence type="ECO:0000256" key="1">
    <source>
        <dbReference type="SAM" id="MobiDB-lite"/>
    </source>
</evidence>
<name>A0A6H9Z2T3_9ACTN</name>
<dbReference type="EMBL" id="WBMT01000007">
    <property type="protein sequence ID" value="KAB2348586.1"/>
    <property type="molecule type" value="Genomic_DNA"/>
</dbReference>
<protein>
    <recommendedName>
        <fullName evidence="2">Endonuclease/exonuclease/phosphatase domain-containing protein</fullName>
    </recommendedName>
</protein>